<dbReference type="GO" id="GO:0051287">
    <property type="term" value="F:NAD binding"/>
    <property type="evidence" value="ECO:0007669"/>
    <property type="project" value="InterPro"/>
</dbReference>
<evidence type="ECO:0000256" key="15">
    <source>
        <dbReference type="HAMAP-Rule" id="MF_01033"/>
    </source>
</evidence>
<organism evidence="18 19">
    <name type="scientific">Methylobacillus flagellatus (strain ATCC 51484 / DSM 6875 / VKM B-1610 / KT)</name>
    <dbReference type="NCBI Taxonomy" id="265072"/>
    <lineage>
        <taxon>Bacteria</taxon>
        <taxon>Pseudomonadati</taxon>
        <taxon>Pseudomonadota</taxon>
        <taxon>Betaproteobacteria</taxon>
        <taxon>Nitrosomonadales</taxon>
        <taxon>Methylophilaceae</taxon>
        <taxon>Methylobacillus</taxon>
    </lineage>
</organism>
<keyword evidence="19" id="KW-1185">Reference proteome</keyword>
<evidence type="ECO:0000256" key="4">
    <source>
        <dbReference type="ARBA" id="ARBA00008319"/>
    </source>
</evidence>
<dbReference type="PANTHER" id="PTHR42979">
    <property type="entry name" value="3-ISOPROPYLMALATE DEHYDROGENASE"/>
    <property type="match status" value="1"/>
</dbReference>
<evidence type="ECO:0000256" key="13">
    <source>
        <dbReference type="ARBA" id="ARBA00023304"/>
    </source>
</evidence>
<comment type="cofactor">
    <cofactor evidence="2">
        <name>Mn(2+)</name>
        <dbReference type="ChEBI" id="CHEBI:29035"/>
    </cofactor>
</comment>
<protein>
    <recommendedName>
        <fullName evidence="15">3-isopropylmalate dehydrogenase</fullName>
        <ecNumber evidence="15">1.1.1.85</ecNumber>
    </recommendedName>
    <alternativeName>
        <fullName evidence="15">3-IPM-DH</fullName>
    </alternativeName>
    <alternativeName>
        <fullName evidence="15">Beta-IPM dehydrogenase</fullName>
        <shortName evidence="15">IMDH</shortName>
    </alternativeName>
</protein>
<dbReference type="STRING" id="265072.Mfla_1703"/>
<evidence type="ECO:0000256" key="12">
    <source>
        <dbReference type="ARBA" id="ARBA00023211"/>
    </source>
</evidence>
<feature type="site" description="Important for catalysis" evidence="15">
    <location>
        <position position="186"/>
    </location>
</feature>
<evidence type="ECO:0000256" key="8">
    <source>
        <dbReference type="ARBA" id="ARBA00022723"/>
    </source>
</evidence>
<feature type="binding site" evidence="15">
    <location>
        <position position="246"/>
    </location>
    <ligand>
        <name>Mg(2+)</name>
        <dbReference type="ChEBI" id="CHEBI:18420"/>
    </ligand>
</feature>
<keyword evidence="12 15" id="KW-0464">Manganese</keyword>
<evidence type="ECO:0000256" key="9">
    <source>
        <dbReference type="ARBA" id="ARBA00022842"/>
    </source>
</evidence>
<evidence type="ECO:0000256" key="10">
    <source>
        <dbReference type="ARBA" id="ARBA00023002"/>
    </source>
</evidence>
<dbReference type="KEGG" id="mfa:Mfla_1703"/>
<dbReference type="AlphaFoldDB" id="Q1H0L6"/>
<keyword evidence="13 15" id="KW-0100">Branched-chain amino acid biosynthesis</keyword>
<dbReference type="OrthoDB" id="9806254at2"/>
<dbReference type="NCBIfam" id="TIGR00169">
    <property type="entry name" value="leuB"/>
    <property type="match status" value="1"/>
</dbReference>
<evidence type="ECO:0000256" key="3">
    <source>
        <dbReference type="ARBA" id="ARBA00004762"/>
    </source>
</evidence>
<dbReference type="Pfam" id="PF00180">
    <property type="entry name" value="Iso_dh"/>
    <property type="match status" value="1"/>
</dbReference>
<dbReference type="InterPro" id="IPR004429">
    <property type="entry name" value="Isopropylmalate_DH"/>
</dbReference>
<dbReference type="InterPro" id="IPR019818">
    <property type="entry name" value="IsoCit/isopropylmalate_DH_CS"/>
</dbReference>
<dbReference type="Gene3D" id="3.40.718.10">
    <property type="entry name" value="Isopropylmalate Dehydrogenase"/>
    <property type="match status" value="1"/>
</dbReference>
<keyword evidence="11 15" id="KW-0520">NAD</keyword>
<comment type="subcellular location">
    <subcellularLocation>
        <location evidence="15">Cytoplasm</location>
    </subcellularLocation>
</comment>
<keyword evidence="10 15" id="KW-0560">Oxidoreductase</keyword>
<evidence type="ECO:0000256" key="5">
    <source>
        <dbReference type="ARBA" id="ARBA00011738"/>
    </source>
</evidence>
<accession>Q1H0L6</accession>
<dbReference type="GO" id="GO:0000287">
    <property type="term" value="F:magnesium ion binding"/>
    <property type="evidence" value="ECO:0007669"/>
    <property type="project" value="InterPro"/>
</dbReference>
<evidence type="ECO:0000256" key="1">
    <source>
        <dbReference type="ARBA" id="ARBA00000624"/>
    </source>
</evidence>
<keyword evidence="6 15" id="KW-0432">Leucine biosynthesis</keyword>
<feature type="domain" description="Isopropylmalate dehydrogenase-like" evidence="17">
    <location>
        <begin position="2"/>
        <end position="347"/>
    </location>
</feature>
<keyword evidence="9 15" id="KW-0460">Magnesium</keyword>
<proteinExistence type="inferred from homology"/>
<reference evidence="18 19" key="1">
    <citation type="submission" date="2006-03" db="EMBL/GenBank/DDBJ databases">
        <title>Complete sequence of Methylobacillus flagellatus KT.</title>
        <authorList>
            <consortium name="US DOE Joint Genome Institute"/>
            <person name="Copeland A."/>
            <person name="Lucas S."/>
            <person name="Lapidus A."/>
            <person name="Barry K."/>
            <person name="Detter J.C."/>
            <person name="Glavina del Rio T."/>
            <person name="Hammon N."/>
            <person name="Israni S."/>
            <person name="Dalin E."/>
            <person name="Tice H."/>
            <person name="Pitluck S."/>
            <person name="Brettin T."/>
            <person name="Bruce D."/>
            <person name="Han C."/>
            <person name="Tapia R."/>
            <person name="Saunders E."/>
            <person name="Gilna P."/>
            <person name="Schmutz J."/>
            <person name="Larimer F."/>
            <person name="Land M."/>
            <person name="Kyrpides N."/>
            <person name="Anderson I."/>
            <person name="Richardson P."/>
        </authorList>
    </citation>
    <scope>NUCLEOTIDE SEQUENCE [LARGE SCALE GENOMIC DNA]</scope>
    <source>
        <strain evidence="19">KT / ATCC 51484 / DSM 6875</strain>
    </source>
</reference>
<keyword evidence="15" id="KW-0963">Cytoplasm</keyword>
<comment type="cofactor">
    <cofactor evidence="15 16">
        <name>Mg(2+)</name>
        <dbReference type="ChEBI" id="CHEBI:18420"/>
    </cofactor>
    <cofactor evidence="15 16">
        <name>Mn(2+)</name>
        <dbReference type="ChEBI" id="CHEBI:29035"/>
    </cofactor>
    <text evidence="15 16">Binds 1 Mg(2+) or Mn(2+) ion per subunit.</text>
</comment>
<dbReference type="EMBL" id="CP000284">
    <property type="protein sequence ID" value="ABE49971.1"/>
    <property type="molecule type" value="Genomic_DNA"/>
</dbReference>
<evidence type="ECO:0000313" key="19">
    <source>
        <dbReference type="Proteomes" id="UP000002440"/>
    </source>
</evidence>
<comment type="function">
    <text evidence="14 15 16">Catalyzes the oxidation of 3-carboxy-2-hydroxy-4-methylpentanoate (3-isopropylmalate) to 3-carboxy-4-methyl-2-oxopentanoate. The product decarboxylates to 4-methyl-2 oxopentanoate.</text>
</comment>
<comment type="caution">
    <text evidence="15">Lacks conserved residue(s) required for the propagation of feature annotation.</text>
</comment>
<comment type="similarity">
    <text evidence="4 15">Belongs to the isocitrate and isopropylmalate dehydrogenases family. LeuB type 1 subfamily.</text>
</comment>
<evidence type="ECO:0000313" key="18">
    <source>
        <dbReference type="EMBL" id="ABE49971.1"/>
    </source>
</evidence>
<keyword evidence="8 15" id="KW-0479">Metal-binding</keyword>
<dbReference type="HAMAP" id="MF_01033">
    <property type="entry name" value="LeuB_type1"/>
    <property type="match status" value="1"/>
</dbReference>
<comment type="catalytic activity">
    <reaction evidence="1 15 16">
        <text>(2R,3S)-3-isopropylmalate + NAD(+) = 4-methyl-2-oxopentanoate + CO2 + NADH</text>
        <dbReference type="Rhea" id="RHEA:32271"/>
        <dbReference type="ChEBI" id="CHEBI:16526"/>
        <dbReference type="ChEBI" id="CHEBI:17865"/>
        <dbReference type="ChEBI" id="CHEBI:35121"/>
        <dbReference type="ChEBI" id="CHEBI:57540"/>
        <dbReference type="ChEBI" id="CHEBI:57945"/>
        <dbReference type="EC" id="1.1.1.85"/>
    </reaction>
</comment>
<feature type="binding site" evidence="15">
    <location>
        <position position="242"/>
    </location>
    <ligand>
        <name>Mg(2+)</name>
        <dbReference type="ChEBI" id="CHEBI:18420"/>
    </ligand>
</feature>
<dbReference type="GO" id="GO:0009098">
    <property type="term" value="P:L-leucine biosynthetic process"/>
    <property type="evidence" value="ECO:0007669"/>
    <property type="project" value="UniProtKB-UniRule"/>
</dbReference>
<evidence type="ECO:0000256" key="16">
    <source>
        <dbReference type="RuleBase" id="RU004445"/>
    </source>
</evidence>
<evidence type="ECO:0000256" key="11">
    <source>
        <dbReference type="ARBA" id="ARBA00023027"/>
    </source>
</evidence>
<gene>
    <name evidence="15" type="primary">leuB</name>
    <name evidence="18" type="ordered locus">Mfla_1703</name>
</gene>
<keyword evidence="7 15" id="KW-0028">Amino-acid biosynthesis</keyword>
<dbReference type="FunFam" id="3.40.718.10:FF:000004">
    <property type="entry name" value="3-isopropylmalate dehydrogenase"/>
    <property type="match status" value="1"/>
</dbReference>
<dbReference type="SUPFAM" id="SSF53659">
    <property type="entry name" value="Isocitrate/Isopropylmalate dehydrogenase-like"/>
    <property type="match status" value="1"/>
</dbReference>
<comment type="pathway">
    <text evidence="3 15 16">Amino-acid biosynthesis; L-leucine biosynthesis; L-leucine from 3-methyl-2-oxobutanoate: step 3/4.</text>
</comment>
<feature type="binding site" evidence="15">
    <location>
        <begin position="276"/>
        <end position="288"/>
    </location>
    <ligand>
        <name>NAD(+)</name>
        <dbReference type="ChEBI" id="CHEBI:57540"/>
    </ligand>
</feature>
<dbReference type="eggNOG" id="COG0473">
    <property type="taxonomic scope" value="Bacteria"/>
</dbReference>
<feature type="binding site" evidence="15">
    <location>
        <position position="100"/>
    </location>
    <ligand>
        <name>substrate</name>
    </ligand>
</feature>
<name>Q1H0L6_METFK</name>
<dbReference type="UniPathway" id="UPA00048">
    <property type="reaction ID" value="UER00072"/>
</dbReference>
<dbReference type="EC" id="1.1.1.85" evidence="15"/>
<dbReference type="PANTHER" id="PTHR42979:SF1">
    <property type="entry name" value="3-ISOPROPYLMALATE DEHYDROGENASE"/>
    <property type="match status" value="1"/>
</dbReference>
<comment type="subunit">
    <text evidence="5 15 16">Homodimer.</text>
</comment>
<feature type="binding site" evidence="15">
    <location>
        <position position="90"/>
    </location>
    <ligand>
        <name>substrate</name>
    </ligand>
</feature>
<dbReference type="InterPro" id="IPR024084">
    <property type="entry name" value="IsoPropMal-DH-like_dom"/>
</dbReference>
<dbReference type="GO" id="GO:0005829">
    <property type="term" value="C:cytosol"/>
    <property type="evidence" value="ECO:0007669"/>
    <property type="project" value="TreeGrafter"/>
</dbReference>
<dbReference type="GO" id="GO:0003862">
    <property type="term" value="F:3-isopropylmalate dehydrogenase activity"/>
    <property type="evidence" value="ECO:0007669"/>
    <property type="project" value="UniProtKB-UniRule"/>
</dbReference>
<dbReference type="HOGENOM" id="CLU_031953_0_3_4"/>
<dbReference type="SMART" id="SM01329">
    <property type="entry name" value="Iso_dh"/>
    <property type="match status" value="1"/>
</dbReference>
<sequence>MKIAVLPGDGIGPEIVAQAVKVLKALDLDLELQEAPIGGAGYEAAGDPLPDATLKLAKEADAVLLGAVGDWKYDTLPRDKRPERGLLRIRKELNLFANLRPALLYPELASASTLKPEVVSGLDIMIVRELTGDIYFGQPRGISTLDNGEREGVNTMRYNESEIRRIAHVAFGIAQKRNKKVCSVDKANVLETTELWRQVMIEVAKEYPDVELSHMYVDNAAMQLIRAPKQFDVMVTGNIFGDILSDEASMLTGSIGMLPSASLDQGNKGMYEPSHGSAPDIAGQDVANPLATILSAAMMLRYTFNDEANASRVENAVKKALEQGYRTADIWTEGTSKVKCSEMGDAVVAAL</sequence>
<dbReference type="PROSITE" id="PS00470">
    <property type="entry name" value="IDH_IMDH"/>
    <property type="match status" value="1"/>
</dbReference>
<evidence type="ECO:0000256" key="2">
    <source>
        <dbReference type="ARBA" id="ARBA00001936"/>
    </source>
</evidence>
<dbReference type="Proteomes" id="UP000002440">
    <property type="component" value="Chromosome"/>
</dbReference>
<feature type="binding site" evidence="15">
    <location>
        <position position="128"/>
    </location>
    <ligand>
        <name>substrate</name>
    </ligand>
</feature>
<feature type="site" description="Important for catalysis" evidence="15">
    <location>
        <position position="135"/>
    </location>
</feature>
<evidence type="ECO:0000256" key="14">
    <source>
        <dbReference type="ARBA" id="ARBA00023577"/>
    </source>
</evidence>
<dbReference type="RefSeq" id="WP_011479925.1">
    <property type="nucleotide sequence ID" value="NC_007947.1"/>
</dbReference>
<evidence type="ECO:0000256" key="6">
    <source>
        <dbReference type="ARBA" id="ARBA00022430"/>
    </source>
</evidence>
<evidence type="ECO:0000256" key="7">
    <source>
        <dbReference type="ARBA" id="ARBA00022605"/>
    </source>
</evidence>
<evidence type="ECO:0000259" key="17">
    <source>
        <dbReference type="SMART" id="SM01329"/>
    </source>
</evidence>
<feature type="binding site" evidence="15">
    <location>
        <position position="218"/>
    </location>
    <ligand>
        <name>substrate</name>
    </ligand>
</feature>
<feature type="binding site" evidence="15">
    <location>
        <position position="218"/>
    </location>
    <ligand>
        <name>Mg(2+)</name>
        <dbReference type="ChEBI" id="CHEBI:18420"/>
    </ligand>
</feature>